<feature type="transmembrane region" description="Helical" evidence="1">
    <location>
        <begin position="133"/>
        <end position="158"/>
    </location>
</feature>
<dbReference type="Pfam" id="PF05975">
    <property type="entry name" value="EcsB"/>
    <property type="match status" value="1"/>
</dbReference>
<protein>
    <submittedName>
        <fullName evidence="2">ABC transporter permease</fullName>
    </submittedName>
</protein>
<feature type="transmembrane region" description="Helical" evidence="1">
    <location>
        <begin position="316"/>
        <end position="334"/>
    </location>
</feature>
<proteinExistence type="predicted"/>
<dbReference type="RefSeq" id="WP_338452392.1">
    <property type="nucleotide sequence ID" value="NZ_CP137640.1"/>
</dbReference>
<keyword evidence="1" id="KW-0812">Transmembrane</keyword>
<accession>A0ABZ2CP51</accession>
<feature type="transmembrane region" description="Helical" evidence="1">
    <location>
        <begin position="25"/>
        <end position="49"/>
    </location>
</feature>
<feature type="transmembrane region" description="Helical" evidence="1">
    <location>
        <begin position="193"/>
        <end position="212"/>
    </location>
</feature>
<sequence length="384" mass="45225">MSSLAILFNRLLQDFRFQYKVVKMVLDWTVLLYIVVPGLVIAGFIYRSWWVDLPAWGEFVYLPIIAVFIYFISWTSRYRTFVKEADEVFLLKHKLKYFNLKKWSYLYSLIKSTISIIIAVIVALPFLTSKYSLSFSEIICFMLLFVGFSFCIMAIKMILSSYWTGWIEKLLLFGIFVLFLVGTIILFSNYVFVPVYFIGISFLFTAMAFILVNRRFHTTRYFLQEITKENEERLRFINLIFGASPGFEKQKIIKRKQPLLFPQSQKIFMKNLAPFGFYELFIKIILRNTTYFGGYFKLLGVTAFAIMTVPPLYLKLFILIGFSFFIWIWVGYLWDKVILSNPIGKQYRNHDAFFSARKKAEFYLTLPAICILSVILIVNLILLS</sequence>
<feature type="transmembrane region" description="Helical" evidence="1">
    <location>
        <begin position="362"/>
        <end position="383"/>
    </location>
</feature>
<evidence type="ECO:0000313" key="3">
    <source>
        <dbReference type="Proteomes" id="UP001357223"/>
    </source>
</evidence>
<feature type="transmembrane region" description="Helical" evidence="1">
    <location>
        <begin position="292"/>
        <end position="309"/>
    </location>
</feature>
<dbReference type="Proteomes" id="UP001357223">
    <property type="component" value="Chromosome"/>
</dbReference>
<reference evidence="2 3" key="1">
    <citation type="submission" date="2023-10" db="EMBL/GenBank/DDBJ databases">
        <title>Niallia locisalis sp.nov. isolated from a salt pond sample.</title>
        <authorList>
            <person name="Li X.-J."/>
            <person name="Dong L."/>
        </authorList>
    </citation>
    <scope>NUCLEOTIDE SEQUENCE [LARGE SCALE GENOMIC DNA]</scope>
    <source>
        <strain evidence="2 3">DSM 29761</strain>
    </source>
</reference>
<gene>
    <name evidence="2" type="ORF">R4Z09_11190</name>
</gene>
<name>A0ABZ2CP51_9BACI</name>
<feature type="transmembrane region" description="Helical" evidence="1">
    <location>
        <begin position="104"/>
        <end position="127"/>
    </location>
</feature>
<keyword evidence="1" id="KW-1133">Transmembrane helix</keyword>
<organism evidence="2 3">
    <name type="scientific">Niallia oryzisoli</name>
    <dbReference type="NCBI Taxonomy" id="1737571"/>
    <lineage>
        <taxon>Bacteria</taxon>
        <taxon>Bacillati</taxon>
        <taxon>Bacillota</taxon>
        <taxon>Bacilli</taxon>
        <taxon>Bacillales</taxon>
        <taxon>Bacillaceae</taxon>
        <taxon>Niallia</taxon>
    </lineage>
</organism>
<feature type="transmembrane region" description="Helical" evidence="1">
    <location>
        <begin position="170"/>
        <end position="187"/>
    </location>
</feature>
<evidence type="ECO:0000256" key="1">
    <source>
        <dbReference type="SAM" id="Phobius"/>
    </source>
</evidence>
<dbReference type="EMBL" id="CP137640">
    <property type="protein sequence ID" value="WVX83508.1"/>
    <property type="molecule type" value="Genomic_DNA"/>
</dbReference>
<feature type="transmembrane region" description="Helical" evidence="1">
    <location>
        <begin position="55"/>
        <end position="73"/>
    </location>
</feature>
<dbReference type="InterPro" id="IPR010288">
    <property type="entry name" value="EcsB_ABC"/>
</dbReference>
<keyword evidence="3" id="KW-1185">Reference proteome</keyword>
<keyword evidence="1" id="KW-0472">Membrane</keyword>
<evidence type="ECO:0000313" key="2">
    <source>
        <dbReference type="EMBL" id="WVX83508.1"/>
    </source>
</evidence>